<reference evidence="2 3" key="1">
    <citation type="journal article" date="2019" name="Environ. Microbiol.">
        <title>At the nexus of three kingdoms: the genome of the mycorrhizal fungus Gigaspora margarita provides insights into plant, endobacterial and fungal interactions.</title>
        <authorList>
            <person name="Venice F."/>
            <person name="Ghignone S."/>
            <person name="Salvioli di Fossalunga A."/>
            <person name="Amselem J."/>
            <person name="Novero M."/>
            <person name="Xianan X."/>
            <person name="Sedzielewska Toro K."/>
            <person name="Morin E."/>
            <person name="Lipzen A."/>
            <person name="Grigoriev I.V."/>
            <person name="Henrissat B."/>
            <person name="Martin F.M."/>
            <person name="Bonfante P."/>
        </authorList>
    </citation>
    <scope>NUCLEOTIDE SEQUENCE [LARGE SCALE GENOMIC DNA]</scope>
    <source>
        <strain evidence="2 3">BEG34</strain>
    </source>
</reference>
<organism evidence="2 3">
    <name type="scientific">Gigaspora margarita</name>
    <dbReference type="NCBI Taxonomy" id="4874"/>
    <lineage>
        <taxon>Eukaryota</taxon>
        <taxon>Fungi</taxon>
        <taxon>Fungi incertae sedis</taxon>
        <taxon>Mucoromycota</taxon>
        <taxon>Glomeromycotina</taxon>
        <taxon>Glomeromycetes</taxon>
        <taxon>Diversisporales</taxon>
        <taxon>Gigasporaceae</taxon>
        <taxon>Gigaspora</taxon>
    </lineage>
</organism>
<dbReference type="OrthoDB" id="2441921at2759"/>
<accession>A0A8H3WYK2</accession>
<feature type="coiled-coil region" evidence="1">
    <location>
        <begin position="5"/>
        <end position="63"/>
    </location>
</feature>
<evidence type="ECO:0000256" key="1">
    <source>
        <dbReference type="SAM" id="Coils"/>
    </source>
</evidence>
<keyword evidence="1" id="KW-0175">Coiled coil</keyword>
<proteinExistence type="predicted"/>
<keyword evidence="3" id="KW-1185">Reference proteome</keyword>
<name>A0A8H3WYK2_GIGMA</name>
<dbReference type="EMBL" id="WTPW01002973">
    <property type="protein sequence ID" value="KAF0358252.1"/>
    <property type="molecule type" value="Genomic_DNA"/>
</dbReference>
<sequence>MLSELELLRQHITELEAENAKLKQIIEKNTKHEAKNFELKSRVRELEARLALLEQSFQVVDEQPQNDKEVTSEVSDVDVPDSLSIHKVHSQLKLSEQIEEVPKIPDQEKISENVKTVAFWMRSKRKALAMRLGSVIGKRNIFKKWTGLIQKISRNFDKSINAISIQDHGTSCALPLDFSEISLTSDIMVNDRVGEKKAKRQIYDFIVQQFSDTKRDNLCKQTQRAIKIFDLFEKIGINKVQYIKTYSTNTDFQKVIDHFSNNSNSFTEPEISPTLGR</sequence>
<dbReference type="AlphaFoldDB" id="A0A8H3WYK2"/>
<dbReference type="Proteomes" id="UP000439903">
    <property type="component" value="Unassembled WGS sequence"/>
</dbReference>
<evidence type="ECO:0000313" key="3">
    <source>
        <dbReference type="Proteomes" id="UP000439903"/>
    </source>
</evidence>
<gene>
    <name evidence="2" type="ORF">F8M41_014465</name>
</gene>
<comment type="caution">
    <text evidence="2">The sequence shown here is derived from an EMBL/GenBank/DDBJ whole genome shotgun (WGS) entry which is preliminary data.</text>
</comment>
<evidence type="ECO:0000313" key="2">
    <source>
        <dbReference type="EMBL" id="KAF0358252.1"/>
    </source>
</evidence>
<protein>
    <submittedName>
        <fullName evidence="2">Uncharacterized protein</fullName>
    </submittedName>
</protein>